<organism evidence="1 2">
    <name type="scientific">Nocardioides zhouii</name>
    <dbReference type="NCBI Taxonomy" id="1168729"/>
    <lineage>
        <taxon>Bacteria</taxon>
        <taxon>Bacillati</taxon>
        <taxon>Actinomycetota</taxon>
        <taxon>Actinomycetes</taxon>
        <taxon>Propionibacteriales</taxon>
        <taxon>Nocardioidaceae</taxon>
        <taxon>Nocardioides</taxon>
    </lineage>
</organism>
<dbReference type="Gene3D" id="1.10.10.10">
    <property type="entry name" value="Winged helix-like DNA-binding domain superfamily/Winged helix DNA-binding domain"/>
    <property type="match status" value="1"/>
</dbReference>
<dbReference type="InterPro" id="IPR016032">
    <property type="entry name" value="Sig_transdc_resp-reg_C-effctor"/>
</dbReference>
<name>A0A4Q2SIJ2_9ACTN</name>
<dbReference type="Proteomes" id="UP000291101">
    <property type="component" value="Unassembled WGS sequence"/>
</dbReference>
<dbReference type="InterPro" id="IPR036388">
    <property type="entry name" value="WH-like_DNA-bd_sf"/>
</dbReference>
<dbReference type="EMBL" id="SDWV01000033">
    <property type="protein sequence ID" value="RYC03840.1"/>
    <property type="molecule type" value="Genomic_DNA"/>
</dbReference>
<protein>
    <submittedName>
        <fullName evidence="1">Uncharacterized protein</fullName>
    </submittedName>
</protein>
<dbReference type="GO" id="GO:0006355">
    <property type="term" value="P:regulation of DNA-templated transcription"/>
    <property type="evidence" value="ECO:0007669"/>
    <property type="project" value="InterPro"/>
</dbReference>
<reference evidence="1 2" key="1">
    <citation type="submission" date="2019-01" db="EMBL/GenBank/DDBJ databases">
        <title>Novel species of Nocardioides.</title>
        <authorList>
            <person name="Liu Q."/>
            <person name="X Y.-H."/>
        </authorList>
    </citation>
    <scope>NUCLEOTIDE SEQUENCE [LARGE SCALE GENOMIC DNA]</scope>
    <source>
        <strain evidence="1 2">HLT2-9</strain>
    </source>
</reference>
<evidence type="ECO:0000313" key="1">
    <source>
        <dbReference type="EMBL" id="RYC03840.1"/>
    </source>
</evidence>
<sequence>MDEVKAKASVTVIGDLVGSRRTGDRAAVHARFEKAIDAINASFTLPVLLRIGLGDEFQGIFASLGDAIAATLRLRMALLPDVDVRQGIGWGRVQVLSEEPRVEDGPGWWAARAAIEMAKEYERKAPLRAVRTAYVAAEGEAGPPPSLVNAALMSRDQVVSGLSERSMSVLDGLMRGRRQQDIADELGISPSAVSQRVRAEGIGVVLAADELLRDL</sequence>
<dbReference type="Pfam" id="PF16264">
    <property type="entry name" value="SatD"/>
    <property type="match status" value="1"/>
</dbReference>
<dbReference type="SUPFAM" id="SSF46894">
    <property type="entry name" value="C-terminal effector domain of the bipartite response regulators"/>
    <property type="match status" value="1"/>
</dbReference>
<evidence type="ECO:0000313" key="2">
    <source>
        <dbReference type="Proteomes" id="UP000291101"/>
    </source>
</evidence>
<dbReference type="OrthoDB" id="4711815at2"/>
<gene>
    <name evidence="1" type="ORF">EUA94_21210</name>
</gene>
<dbReference type="InterPro" id="IPR032580">
    <property type="entry name" value="SatD"/>
</dbReference>
<dbReference type="RefSeq" id="WP_129428913.1">
    <property type="nucleotide sequence ID" value="NZ_SDWV01000033.1"/>
</dbReference>
<comment type="caution">
    <text evidence="1">The sequence shown here is derived from an EMBL/GenBank/DDBJ whole genome shotgun (WGS) entry which is preliminary data.</text>
</comment>
<accession>A0A4Q2SIJ2</accession>
<dbReference type="GO" id="GO:0003677">
    <property type="term" value="F:DNA binding"/>
    <property type="evidence" value="ECO:0007669"/>
    <property type="project" value="InterPro"/>
</dbReference>
<proteinExistence type="predicted"/>
<dbReference type="AlphaFoldDB" id="A0A4Q2SIJ2"/>
<keyword evidence="2" id="KW-1185">Reference proteome</keyword>